<dbReference type="RefSeq" id="WP_089809492.1">
    <property type="nucleotide sequence ID" value="NZ_FOYT01000003.1"/>
</dbReference>
<feature type="region of interest" description="Disordered" evidence="1">
    <location>
        <begin position="1"/>
        <end position="22"/>
    </location>
</feature>
<accession>A0A1I6IGU5</accession>
<evidence type="ECO:0000259" key="2">
    <source>
        <dbReference type="Pfam" id="PF24351"/>
    </source>
</evidence>
<feature type="compositionally biased region" description="Basic and acidic residues" evidence="1">
    <location>
        <begin position="1"/>
        <end position="15"/>
    </location>
</feature>
<dbReference type="Pfam" id="PF24351">
    <property type="entry name" value="DUF7511"/>
    <property type="match status" value="1"/>
</dbReference>
<dbReference type="AlphaFoldDB" id="A0A1I6IGU5"/>
<evidence type="ECO:0000256" key="1">
    <source>
        <dbReference type="SAM" id="MobiDB-lite"/>
    </source>
</evidence>
<name>A0A1I6IGU5_9EURY</name>
<dbReference type="OrthoDB" id="186853at2157"/>
<evidence type="ECO:0000313" key="3">
    <source>
        <dbReference type="EMBL" id="SFR65926.1"/>
    </source>
</evidence>
<protein>
    <recommendedName>
        <fullName evidence="2">DUF7511 domain-containing protein</fullName>
    </recommendedName>
</protein>
<proteinExistence type="predicted"/>
<feature type="domain" description="DUF7511" evidence="2">
    <location>
        <begin position="23"/>
        <end position="68"/>
    </location>
</feature>
<dbReference type="EMBL" id="FOYT01000003">
    <property type="protein sequence ID" value="SFR65926.1"/>
    <property type="molecule type" value="Genomic_DNA"/>
</dbReference>
<sequence length="68" mass="7454">MSERVTDDEAERPPTPDDSAPALAAEIVVSQGRPAECTLFPPDADDFERMTTWITAKEGSFVSLDDVR</sequence>
<organism evidence="3 4">
    <name type="scientific">Halogeometricum rufum</name>
    <dbReference type="NCBI Taxonomy" id="553469"/>
    <lineage>
        <taxon>Archaea</taxon>
        <taxon>Methanobacteriati</taxon>
        <taxon>Methanobacteriota</taxon>
        <taxon>Stenosarchaea group</taxon>
        <taxon>Halobacteria</taxon>
        <taxon>Halobacteriales</taxon>
        <taxon>Haloferacaceae</taxon>
        <taxon>Halogeometricum</taxon>
    </lineage>
</organism>
<keyword evidence="4" id="KW-1185">Reference proteome</keyword>
<evidence type="ECO:0000313" key="4">
    <source>
        <dbReference type="Proteomes" id="UP000198531"/>
    </source>
</evidence>
<reference evidence="4" key="1">
    <citation type="submission" date="2016-10" db="EMBL/GenBank/DDBJ databases">
        <authorList>
            <person name="Varghese N."/>
            <person name="Submissions S."/>
        </authorList>
    </citation>
    <scope>NUCLEOTIDE SEQUENCE [LARGE SCALE GENOMIC DNA]</scope>
    <source>
        <strain evidence="4">CGMCC 1.7736</strain>
    </source>
</reference>
<dbReference type="InterPro" id="IPR055933">
    <property type="entry name" value="DUF7511"/>
</dbReference>
<gene>
    <name evidence="3" type="ORF">SAMN04487947_3227</name>
</gene>
<dbReference type="Proteomes" id="UP000198531">
    <property type="component" value="Unassembled WGS sequence"/>
</dbReference>